<dbReference type="RefSeq" id="WP_146501913.1">
    <property type="nucleotide sequence ID" value="NZ_SJPG01000001.1"/>
</dbReference>
<sequence>MTTLTYYIKRQEQMFGPLSQLEMQELLKSGQIEANTSVSTDGKSWRPAEQTFPSIQFTNPEISPEDCEPYSYLPKFVPRFIREFHADKTDILSIQGGIGCLVFVIILAVANQFRLFILRGLTSLFAN</sequence>
<evidence type="ECO:0000259" key="2">
    <source>
        <dbReference type="Pfam" id="PF14237"/>
    </source>
</evidence>
<dbReference type="EMBL" id="SJPG01000001">
    <property type="protein sequence ID" value="TWT59712.1"/>
    <property type="molecule type" value="Genomic_DNA"/>
</dbReference>
<name>A0A5C5XCR8_9PLAN</name>
<dbReference type="Proteomes" id="UP000316095">
    <property type="component" value="Unassembled WGS sequence"/>
</dbReference>
<comment type="caution">
    <text evidence="3">The sequence shown here is derived from an EMBL/GenBank/DDBJ whole genome shotgun (WGS) entry which is preliminary data.</text>
</comment>
<accession>A0A5C5XCR8</accession>
<keyword evidence="1" id="KW-0472">Membrane</keyword>
<keyword evidence="1" id="KW-0812">Transmembrane</keyword>
<dbReference type="Pfam" id="PF14237">
    <property type="entry name" value="GYF_2"/>
    <property type="match status" value="1"/>
</dbReference>
<protein>
    <recommendedName>
        <fullName evidence="2">GYF domain-containing protein</fullName>
    </recommendedName>
</protein>
<feature type="domain" description="GYF" evidence="2">
    <location>
        <begin position="6"/>
        <end position="50"/>
    </location>
</feature>
<dbReference type="InterPro" id="IPR025640">
    <property type="entry name" value="GYF_2"/>
</dbReference>
<evidence type="ECO:0000313" key="4">
    <source>
        <dbReference type="Proteomes" id="UP000316095"/>
    </source>
</evidence>
<evidence type="ECO:0000313" key="3">
    <source>
        <dbReference type="EMBL" id="TWT59712.1"/>
    </source>
</evidence>
<evidence type="ECO:0000256" key="1">
    <source>
        <dbReference type="SAM" id="Phobius"/>
    </source>
</evidence>
<dbReference type="AlphaFoldDB" id="A0A5C5XCR8"/>
<organism evidence="3 4">
    <name type="scientific">Rubinisphaera italica</name>
    <dbReference type="NCBI Taxonomy" id="2527969"/>
    <lineage>
        <taxon>Bacteria</taxon>
        <taxon>Pseudomonadati</taxon>
        <taxon>Planctomycetota</taxon>
        <taxon>Planctomycetia</taxon>
        <taxon>Planctomycetales</taxon>
        <taxon>Planctomycetaceae</taxon>
        <taxon>Rubinisphaera</taxon>
    </lineage>
</organism>
<keyword evidence="1" id="KW-1133">Transmembrane helix</keyword>
<proteinExistence type="predicted"/>
<keyword evidence="4" id="KW-1185">Reference proteome</keyword>
<gene>
    <name evidence="3" type="ORF">Pan54_04220</name>
</gene>
<reference evidence="3 4" key="1">
    <citation type="submission" date="2019-02" db="EMBL/GenBank/DDBJ databases">
        <title>Deep-cultivation of Planctomycetes and their phenomic and genomic characterization uncovers novel biology.</title>
        <authorList>
            <person name="Wiegand S."/>
            <person name="Jogler M."/>
            <person name="Boedeker C."/>
            <person name="Pinto D."/>
            <person name="Vollmers J."/>
            <person name="Rivas-Marin E."/>
            <person name="Kohn T."/>
            <person name="Peeters S.H."/>
            <person name="Heuer A."/>
            <person name="Rast P."/>
            <person name="Oberbeckmann S."/>
            <person name="Bunk B."/>
            <person name="Jeske O."/>
            <person name="Meyerdierks A."/>
            <person name="Storesund J.E."/>
            <person name="Kallscheuer N."/>
            <person name="Luecker S."/>
            <person name="Lage O.M."/>
            <person name="Pohl T."/>
            <person name="Merkel B.J."/>
            <person name="Hornburger P."/>
            <person name="Mueller R.-W."/>
            <person name="Bruemmer F."/>
            <person name="Labrenz M."/>
            <person name="Spormann A.M."/>
            <person name="Op Den Camp H."/>
            <person name="Overmann J."/>
            <person name="Amann R."/>
            <person name="Jetten M.S.M."/>
            <person name="Mascher T."/>
            <person name="Medema M.H."/>
            <person name="Devos D.P."/>
            <person name="Kaster A.-K."/>
            <person name="Ovreas L."/>
            <person name="Rohde M."/>
            <person name="Galperin M.Y."/>
            <person name="Jogler C."/>
        </authorList>
    </citation>
    <scope>NUCLEOTIDE SEQUENCE [LARGE SCALE GENOMIC DNA]</scope>
    <source>
        <strain evidence="3 4">Pan54</strain>
    </source>
</reference>
<feature type="transmembrane region" description="Helical" evidence="1">
    <location>
        <begin position="91"/>
        <end position="110"/>
    </location>
</feature>